<evidence type="ECO:0000256" key="2">
    <source>
        <dbReference type="SAM" id="Phobius"/>
    </source>
</evidence>
<dbReference type="STRING" id="203122.Sde_3794"/>
<keyword evidence="2" id="KW-1133">Transmembrane helix</keyword>
<dbReference type="PANTHER" id="PTHR32309">
    <property type="entry name" value="TYROSINE-PROTEIN KINASE"/>
    <property type="match status" value="1"/>
</dbReference>
<feature type="transmembrane region" description="Helical" evidence="2">
    <location>
        <begin position="28"/>
        <end position="47"/>
    </location>
</feature>
<evidence type="ECO:0000313" key="4">
    <source>
        <dbReference type="Proteomes" id="UP000001947"/>
    </source>
</evidence>
<proteinExistence type="predicted"/>
<keyword evidence="1" id="KW-0175">Coiled coil</keyword>
<keyword evidence="4" id="KW-1185">Reference proteome</keyword>
<dbReference type="AlphaFoldDB" id="Q21E30"/>
<sequence>MTMNTLPVPVTPRDYIRRKLWQLRSFRYLWVALFFYALIVAVVLLYLSRAPIYASAMSVVLPGSGSSSSFSIDQVGQANQSTRTPFGSAAFSPLVNYKEILKSREVMRGAAEKLNVQSPLLTPPRVELRERTSILFIHVDGGSPASAQAYAEALYESFQEALDRLREDEIIRRDSGVERVLAQYRNKVAATRQAIVEFQQRALLISQDQVAQLMNSQSALQNKRMTSHSELRKTEDYVNQLSIDLAISPALVGQAFKLQSDAEFRGYLRELDDSAMKLAEYSSTWGYKHPKVVAQQARYDGVKESLLTRSKKVVGIQIADALHGMDLQSAPQRADLFSSLLDTYARLQGLKAEISDMDISEQKLADRMKIYSREAAELERLEREHALAEAVYTSAAAKLEAGKSDIFASYPAVQILSIPSYPDKPKSPNTGIAIAIGGLGILFITFGLFTLWHRDYLIALVLKNT</sequence>
<protein>
    <submittedName>
        <fullName evidence="3">Lipopolysaccharide biosynthesis</fullName>
    </submittedName>
</protein>
<dbReference type="EMBL" id="CP000282">
    <property type="protein sequence ID" value="ABD83049.1"/>
    <property type="molecule type" value="Genomic_DNA"/>
</dbReference>
<reference evidence="3 4" key="1">
    <citation type="journal article" date="2008" name="PLoS Genet.">
        <title>Complete genome sequence of the complex carbohydrate-degrading marine bacterium, Saccharophagus degradans strain 2-40 T.</title>
        <authorList>
            <person name="Weiner R.M."/>
            <person name="Taylor L.E.II."/>
            <person name="Henrissat B."/>
            <person name="Hauser L."/>
            <person name="Land M."/>
            <person name="Coutinho P.M."/>
            <person name="Rancurel C."/>
            <person name="Saunders E.H."/>
            <person name="Longmire A.G."/>
            <person name="Zhang H."/>
            <person name="Bayer E.A."/>
            <person name="Gilbert H.J."/>
            <person name="Larimer F."/>
            <person name="Zhulin I.B."/>
            <person name="Ekborg N.A."/>
            <person name="Lamed R."/>
            <person name="Richardson P.M."/>
            <person name="Borovok I."/>
            <person name="Hutcheson S."/>
        </authorList>
    </citation>
    <scope>NUCLEOTIDE SEQUENCE [LARGE SCALE GENOMIC DNA]</scope>
    <source>
        <strain evidence="4">2-40 / ATCC 43961 / DSM 17024</strain>
    </source>
</reference>
<dbReference type="HOGENOM" id="CLU_044332_0_0_6"/>
<gene>
    <name evidence="3" type="ordered locus">Sde_3794</name>
</gene>
<evidence type="ECO:0000313" key="3">
    <source>
        <dbReference type="EMBL" id="ABD83049.1"/>
    </source>
</evidence>
<dbReference type="RefSeq" id="WP_011470264.1">
    <property type="nucleotide sequence ID" value="NC_007912.1"/>
</dbReference>
<dbReference type="PANTHER" id="PTHR32309:SF13">
    <property type="entry name" value="FERRIC ENTEROBACTIN TRANSPORT PROTEIN FEPE"/>
    <property type="match status" value="1"/>
</dbReference>
<keyword evidence="2" id="KW-0472">Membrane</keyword>
<dbReference type="KEGG" id="sde:Sde_3794"/>
<dbReference type="InterPro" id="IPR050445">
    <property type="entry name" value="Bact_polysacc_biosynth/exp"/>
</dbReference>
<feature type="transmembrane region" description="Helical" evidence="2">
    <location>
        <begin position="432"/>
        <end position="452"/>
    </location>
</feature>
<dbReference type="GeneID" id="98615397"/>
<accession>Q21E30</accession>
<organism evidence="3 4">
    <name type="scientific">Saccharophagus degradans (strain 2-40 / ATCC 43961 / DSM 17024)</name>
    <dbReference type="NCBI Taxonomy" id="203122"/>
    <lineage>
        <taxon>Bacteria</taxon>
        <taxon>Pseudomonadati</taxon>
        <taxon>Pseudomonadota</taxon>
        <taxon>Gammaproteobacteria</taxon>
        <taxon>Cellvibrionales</taxon>
        <taxon>Cellvibrionaceae</taxon>
        <taxon>Saccharophagus</taxon>
    </lineage>
</organism>
<evidence type="ECO:0000256" key="1">
    <source>
        <dbReference type="SAM" id="Coils"/>
    </source>
</evidence>
<dbReference type="GO" id="GO:0004713">
    <property type="term" value="F:protein tyrosine kinase activity"/>
    <property type="evidence" value="ECO:0007669"/>
    <property type="project" value="TreeGrafter"/>
</dbReference>
<dbReference type="Proteomes" id="UP000001947">
    <property type="component" value="Chromosome"/>
</dbReference>
<dbReference type="eggNOG" id="COG3206">
    <property type="taxonomic scope" value="Bacteria"/>
</dbReference>
<dbReference type="GO" id="GO:0005886">
    <property type="term" value="C:plasma membrane"/>
    <property type="evidence" value="ECO:0007669"/>
    <property type="project" value="TreeGrafter"/>
</dbReference>
<name>Q21E30_SACD2</name>
<keyword evidence="2" id="KW-0812">Transmembrane</keyword>
<feature type="coiled-coil region" evidence="1">
    <location>
        <begin position="361"/>
        <end position="398"/>
    </location>
</feature>